<evidence type="ECO:0000256" key="2">
    <source>
        <dbReference type="SAM" id="Phobius"/>
    </source>
</evidence>
<feature type="region of interest" description="Disordered" evidence="1">
    <location>
        <begin position="132"/>
        <end position="155"/>
    </location>
</feature>
<protein>
    <submittedName>
        <fullName evidence="3">Uncharacterized protein</fullName>
    </submittedName>
</protein>
<keyword evidence="4" id="KW-1185">Reference proteome</keyword>
<keyword evidence="2" id="KW-0472">Membrane</keyword>
<feature type="transmembrane region" description="Helical" evidence="2">
    <location>
        <begin position="7"/>
        <end position="25"/>
    </location>
</feature>
<dbReference type="InParanoid" id="A0A0H2RUM8"/>
<evidence type="ECO:0000313" key="3">
    <source>
        <dbReference type="EMBL" id="KLO15297.1"/>
    </source>
</evidence>
<sequence>MVTDSVKYYSFMIMMYIISYATLISDVDGCTFCELDVGISNGLGIVTMVSLLPGIIAPKLLINIRKAYYTDVEPGQGASAPNARRTVTWQVAAPPTGRAENLGRSFEMSSQNLDEEYHDILVVDSGAGHNLASRTTEIDDPGPNVSGHSRVSPGS</sequence>
<dbReference type="EMBL" id="KQ085931">
    <property type="protein sequence ID" value="KLO15297.1"/>
    <property type="molecule type" value="Genomic_DNA"/>
</dbReference>
<keyword evidence="2" id="KW-0812">Transmembrane</keyword>
<proteinExistence type="predicted"/>
<evidence type="ECO:0000313" key="4">
    <source>
        <dbReference type="Proteomes" id="UP000053477"/>
    </source>
</evidence>
<reference evidence="3 4" key="1">
    <citation type="submission" date="2015-04" db="EMBL/GenBank/DDBJ databases">
        <title>Complete genome sequence of Schizopora paradoxa KUC8140, a cosmopolitan wood degrader in East Asia.</title>
        <authorList>
            <consortium name="DOE Joint Genome Institute"/>
            <person name="Min B."/>
            <person name="Park H."/>
            <person name="Jang Y."/>
            <person name="Kim J.-J."/>
            <person name="Kim K.H."/>
            <person name="Pangilinan J."/>
            <person name="Lipzen A."/>
            <person name="Riley R."/>
            <person name="Grigoriev I.V."/>
            <person name="Spatafora J.W."/>
            <person name="Choi I.-G."/>
        </authorList>
    </citation>
    <scope>NUCLEOTIDE SEQUENCE [LARGE SCALE GENOMIC DNA]</scope>
    <source>
        <strain evidence="3 4">KUC8140</strain>
    </source>
</reference>
<gene>
    <name evidence="3" type="ORF">SCHPADRAFT_267875</name>
</gene>
<feature type="compositionally biased region" description="Polar residues" evidence="1">
    <location>
        <begin position="146"/>
        <end position="155"/>
    </location>
</feature>
<accession>A0A0H2RUM8</accession>
<evidence type="ECO:0000256" key="1">
    <source>
        <dbReference type="SAM" id="MobiDB-lite"/>
    </source>
</evidence>
<feature type="transmembrane region" description="Helical" evidence="2">
    <location>
        <begin position="37"/>
        <end position="56"/>
    </location>
</feature>
<dbReference type="AlphaFoldDB" id="A0A0H2RUM8"/>
<organism evidence="3 4">
    <name type="scientific">Schizopora paradoxa</name>
    <dbReference type="NCBI Taxonomy" id="27342"/>
    <lineage>
        <taxon>Eukaryota</taxon>
        <taxon>Fungi</taxon>
        <taxon>Dikarya</taxon>
        <taxon>Basidiomycota</taxon>
        <taxon>Agaricomycotina</taxon>
        <taxon>Agaricomycetes</taxon>
        <taxon>Hymenochaetales</taxon>
        <taxon>Schizoporaceae</taxon>
        <taxon>Schizopora</taxon>
    </lineage>
</organism>
<dbReference type="Proteomes" id="UP000053477">
    <property type="component" value="Unassembled WGS sequence"/>
</dbReference>
<name>A0A0H2RUM8_9AGAM</name>
<keyword evidence="2" id="KW-1133">Transmembrane helix</keyword>